<gene>
    <name evidence="2" type="ORF">CAL28_00070</name>
</gene>
<dbReference type="SUPFAM" id="SSF54427">
    <property type="entry name" value="NTF2-like"/>
    <property type="match status" value="1"/>
</dbReference>
<dbReference type="Gene3D" id="3.10.450.50">
    <property type="match status" value="1"/>
</dbReference>
<sequence length="140" mass="15883">MNDTISLCRNQVMGFFRDLDDNAYDSLVSRMSPAAVWHRQGKVLHGREAVLQALAGRSRTMRIHHLISNLFADRAEDDRCVMRGYMLVVRHDAGAPLEGAAPLSGIENIRTMHVELTCMEGAWLIDRMRNDEPSFARTTR</sequence>
<name>A0A261UX69_9BORD</name>
<proteinExistence type="predicted"/>
<protein>
    <recommendedName>
        <fullName evidence="1">SnoaL-like domain-containing protein</fullName>
    </recommendedName>
</protein>
<dbReference type="OrthoDB" id="8964892at2"/>
<evidence type="ECO:0000313" key="2">
    <source>
        <dbReference type="EMBL" id="OZI66191.1"/>
    </source>
</evidence>
<dbReference type="InterPro" id="IPR037401">
    <property type="entry name" value="SnoaL-like"/>
</dbReference>
<dbReference type="InterPro" id="IPR032710">
    <property type="entry name" value="NTF2-like_dom_sf"/>
</dbReference>
<evidence type="ECO:0000259" key="1">
    <source>
        <dbReference type="Pfam" id="PF13577"/>
    </source>
</evidence>
<accession>A0A261UX69</accession>
<dbReference type="RefSeq" id="WP_094839405.1">
    <property type="nucleotide sequence ID" value="NZ_NEVS01000001.1"/>
</dbReference>
<dbReference type="Pfam" id="PF13577">
    <property type="entry name" value="SnoaL_4"/>
    <property type="match status" value="1"/>
</dbReference>
<dbReference type="AlphaFoldDB" id="A0A261UX69"/>
<feature type="domain" description="SnoaL-like" evidence="1">
    <location>
        <begin position="9"/>
        <end position="129"/>
    </location>
</feature>
<dbReference type="Proteomes" id="UP000215767">
    <property type="component" value="Unassembled WGS sequence"/>
</dbReference>
<evidence type="ECO:0000313" key="3">
    <source>
        <dbReference type="Proteomes" id="UP000215767"/>
    </source>
</evidence>
<reference evidence="3" key="1">
    <citation type="submission" date="2017-05" db="EMBL/GenBank/DDBJ databases">
        <title>Complete and WGS of Bordetella genogroups.</title>
        <authorList>
            <person name="Spilker T."/>
            <person name="Lipuma J."/>
        </authorList>
    </citation>
    <scope>NUCLEOTIDE SEQUENCE [LARGE SCALE GENOMIC DNA]</scope>
    <source>
        <strain evidence="3">AU8856</strain>
    </source>
</reference>
<comment type="caution">
    <text evidence="2">The sequence shown here is derived from an EMBL/GenBank/DDBJ whole genome shotgun (WGS) entry which is preliminary data.</text>
</comment>
<dbReference type="EMBL" id="NEVS01000001">
    <property type="protein sequence ID" value="OZI66191.1"/>
    <property type="molecule type" value="Genomic_DNA"/>
</dbReference>
<organism evidence="2 3">
    <name type="scientific">Bordetella genomosp. 11</name>
    <dbReference type="NCBI Taxonomy" id="1416808"/>
    <lineage>
        <taxon>Bacteria</taxon>
        <taxon>Pseudomonadati</taxon>
        <taxon>Pseudomonadota</taxon>
        <taxon>Betaproteobacteria</taxon>
        <taxon>Burkholderiales</taxon>
        <taxon>Alcaligenaceae</taxon>
        <taxon>Bordetella</taxon>
    </lineage>
</organism>
<keyword evidence="3" id="KW-1185">Reference proteome</keyword>